<dbReference type="Pfam" id="PF00364">
    <property type="entry name" value="Biotin_lipoyl"/>
    <property type="match status" value="1"/>
</dbReference>
<evidence type="ECO:0000313" key="4">
    <source>
        <dbReference type="WBParaSite" id="jg15300"/>
    </source>
</evidence>
<dbReference type="InterPro" id="IPR000089">
    <property type="entry name" value="Biotin_lipoyl"/>
</dbReference>
<protein>
    <submittedName>
        <fullName evidence="4">Lipoyl-binding domain-containing protein</fullName>
    </submittedName>
</protein>
<dbReference type="PROSITE" id="PS50968">
    <property type="entry name" value="BIOTINYL_LIPOYL"/>
    <property type="match status" value="1"/>
</dbReference>
<dbReference type="InterPro" id="IPR050709">
    <property type="entry name" value="Biotin_Carboxyl_Carrier/Decarb"/>
</dbReference>
<sequence length="167" mass="18355">MEYCGNGAQDTPLDNVKELFLVTSISKSLSPIAQRPVLHYTLERVATGKRWSSKAIQLKDSILICGSKTYKWDLPVVATNVEEQQESLGPVRSEVLSPIPGVVTKILTAVGEAVKKGQELATLTSMKMEFVIRAPCDGTVKSMECKLGQAVRKNYILIKFDNPISTE</sequence>
<organism evidence="3 4">
    <name type="scientific">Ditylenchus dipsaci</name>
    <dbReference type="NCBI Taxonomy" id="166011"/>
    <lineage>
        <taxon>Eukaryota</taxon>
        <taxon>Metazoa</taxon>
        <taxon>Ecdysozoa</taxon>
        <taxon>Nematoda</taxon>
        <taxon>Chromadorea</taxon>
        <taxon>Rhabditida</taxon>
        <taxon>Tylenchina</taxon>
        <taxon>Tylenchomorpha</taxon>
        <taxon>Sphaerularioidea</taxon>
        <taxon>Anguinidae</taxon>
        <taxon>Anguininae</taxon>
        <taxon>Ditylenchus</taxon>
    </lineage>
</organism>
<evidence type="ECO:0000259" key="2">
    <source>
        <dbReference type="PROSITE" id="PS50968"/>
    </source>
</evidence>
<dbReference type="SUPFAM" id="SSF51230">
    <property type="entry name" value="Single hybrid motif"/>
    <property type="match status" value="1"/>
</dbReference>
<accession>A0A915D4I4</accession>
<dbReference type="Proteomes" id="UP000887574">
    <property type="component" value="Unplaced"/>
</dbReference>
<dbReference type="CDD" id="cd06850">
    <property type="entry name" value="biotinyl_domain"/>
    <property type="match status" value="1"/>
</dbReference>
<dbReference type="PANTHER" id="PTHR45266">
    <property type="entry name" value="OXALOACETATE DECARBOXYLASE ALPHA CHAIN"/>
    <property type="match status" value="1"/>
</dbReference>
<dbReference type="PANTHER" id="PTHR45266:SF3">
    <property type="entry name" value="OXALOACETATE DECARBOXYLASE ALPHA CHAIN"/>
    <property type="match status" value="1"/>
</dbReference>
<evidence type="ECO:0000313" key="3">
    <source>
        <dbReference type="Proteomes" id="UP000887574"/>
    </source>
</evidence>
<dbReference type="WBParaSite" id="jg15300">
    <property type="protein sequence ID" value="jg15300"/>
    <property type="gene ID" value="jg15300"/>
</dbReference>
<keyword evidence="1" id="KW-0092">Biotin</keyword>
<feature type="domain" description="Lipoyl-binding" evidence="2">
    <location>
        <begin position="84"/>
        <end position="161"/>
    </location>
</feature>
<reference evidence="4" key="1">
    <citation type="submission" date="2022-11" db="UniProtKB">
        <authorList>
            <consortium name="WormBaseParasite"/>
        </authorList>
    </citation>
    <scope>IDENTIFICATION</scope>
</reference>
<evidence type="ECO:0000256" key="1">
    <source>
        <dbReference type="ARBA" id="ARBA00023267"/>
    </source>
</evidence>
<keyword evidence="3" id="KW-1185">Reference proteome</keyword>
<dbReference type="InterPro" id="IPR011053">
    <property type="entry name" value="Single_hybrid_motif"/>
</dbReference>
<dbReference type="AlphaFoldDB" id="A0A915D4I4"/>
<proteinExistence type="predicted"/>
<dbReference type="Gene3D" id="2.40.50.100">
    <property type="match status" value="1"/>
</dbReference>
<name>A0A915D4I4_9BILA</name>